<accession>A0ABR7F1I9</accession>
<dbReference type="RefSeq" id="WP_186840233.1">
    <property type="nucleotide sequence ID" value="NZ_JACOOZ010000003.1"/>
</dbReference>
<gene>
    <name evidence="2" type="ORF">H8S00_05580</name>
</gene>
<organism evidence="2 3">
    <name type="scientific">Eubacterium segne</name>
    <dbReference type="NCBI Taxonomy" id="2763045"/>
    <lineage>
        <taxon>Bacteria</taxon>
        <taxon>Bacillati</taxon>
        <taxon>Bacillota</taxon>
        <taxon>Clostridia</taxon>
        <taxon>Eubacteriales</taxon>
        <taxon>Eubacteriaceae</taxon>
        <taxon>Eubacterium</taxon>
    </lineage>
</organism>
<evidence type="ECO:0008006" key="4">
    <source>
        <dbReference type="Google" id="ProtNLM"/>
    </source>
</evidence>
<feature type="transmembrane region" description="Helical" evidence="1">
    <location>
        <begin position="80"/>
        <end position="100"/>
    </location>
</feature>
<reference evidence="2 3" key="1">
    <citation type="submission" date="2020-08" db="EMBL/GenBank/DDBJ databases">
        <title>Genome public.</title>
        <authorList>
            <person name="Liu C."/>
            <person name="Sun Q."/>
        </authorList>
    </citation>
    <scope>NUCLEOTIDE SEQUENCE [LARGE SCALE GENOMIC DNA]</scope>
    <source>
        <strain evidence="2 3">BX4</strain>
    </source>
</reference>
<keyword evidence="1" id="KW-0472">Membrane</keyword>
<proteinExistence type="predicted"/>
<dbReference type="Proteomes" id="UP000597877">
    <property type="component" value="Unassembled WGS sequence"/>
</dbReference>
<feature type="transmembrane region" description="Helical" evidence="1">
    <location>
        <begin position="48"/>
        <end position="68"/>
    </location>
</feature>
<comment type="caution">
    <text evidence="2">The sequence shown here is derived from an EMBL/GenBank/DDBJ whole genome shotgun (WGS) entry which is preliminary data.</text>
</comment>
<evidence type="ECO:0000313" key="2">
    <source>
        <dbReference type="EMBL" id="MBC5667454.1"/>
    </source>
</evidence>
<keyword evidence="1" id="KW-0812">Transmembrane</keyword>
<protein>
    <recommendedName>
        <fullName evidence="4">DUF4234 domain-containing protein</fullName>
    </recommendedName>
</protein>
<feature type="transmembrane region" description="Helical" evidence="1">
    <location>
        <begin position="120"/>
        <end position="142"/>
    </location>
</feature>
<keyword evidence="1" id="KW-1133">Transmembrane helix</keyword>
<keyword evidence="3" id="KW-1185">Reference proteome</keyword>
<evidence type="ECO:0000313" key="3">
    <source>
        <dbReference type="Proteomes" id="UP000597877"/>
    </source>
</evidence>
<dbReference type="EMBL" id="JACOOZ010000003">
    <property type="protein sequence ID" value="MBC5667454.1"/>
    <property type="molecule type" value="Genomic_DNA"/>
</dbReference>
<sequence length="174" mass="20817">MSYKPYKVPKNNNIYSRGNRQGRNNRQNSLKDDRIKLFGFRSGVSYKMILAILYYGFMAFYIITGIYGEIKYYTFEPMDVVLFVIKYIFFFILFFSPAIFLSDFKYRDSIPLFKRRTAGASITGLIIIWMFCYLMVNINIYCMSDTWKKSRDDYNRYLIEQREKTTQSGDVNEK</sequence>
<evidence type="ECO:0000256" key="1">
    <source>
        <dbReference type="SAM" id="Phobius"/>
    </source>
</evidence>
<name>A0ABR7F1I9_9FIRM</name>